<feature type="transmembrane region" description="Helical" evidence="1">
    <location>
        <begin position="88"/>
        <end position="110"/>
    </location>
</feature>
<sequence>MRFIINLLITALVVFGLAHLLPGVSVDSYITSLWVVVALVLLNLIVKPILQILTFPITILTLGLFLFVINAVIIMLCDYFVGGFNVENFWYALLFSLVLSLVESVIGGMLTE</sequence>
<dbReference type="OrthoDB" id="6402664at2"/>
<dbReference type="Proteomes" id="UP000231960">
    <property type="component" value="Unassembled WGS sequence"/>
</dbReference>
<protein>
    <recommendedName>
        <fullName evidence="4">Phage holin family protein</fullName>
    </recommendedName>
</protein>
<dbReference type="PANTHER" id="PTHR37309">
    <property type="entry name" value="SLR0284 PROTEIN"/>
    <property type="match status" value="1"/>
</dbReference>
<keyword evidence="1" id="KW-0812">Transmembrane</keyword>
<comment type="caution">
    <text evidence="2">The sequence shown here is derived from an EMBL/GenBank/DDBJ whole genome shotgun (WGS) entry which is preliminary data.</text>
</comment>
<evidence type="ECO:0000313" key="2">
    <source>
        <dbReference type="EMBL" id="PJR03003.1"/>
    </source>
</evidence>
<feature type="transmembrane region" description="Helical" evidence="1">
    <location>
        <begin position="53"/>
        <end position="76"/>
    </location>
</feature>
<evidence type="ECO:0000313" key="3">
    <source>
        <dbReference type="Proteomes" id="UP000231960"/>
    </source>
</evidence>
<keyword evidence="3" id="KW-1185">Reference proteome</keyword>
<dbReference type="AlphaFoldDB" id="A0A2M9R2N5"/>
<evidence type="ECO:0000256" key="1">
    <source>
        <dbReference type="SAM" id="Phobius"/>
    </source>
</evidence>
<reference evidence="2 3" key="1">
    <citation type="submission" date="2017-06" db="EMBL/GenBank/DDBJ databases">
        <title>Description of Avrilella dinanensis gen. nov. sp. nov.</title>
        <authorList>
            <person name="Leyer C."/>
            <person name="Sassi M."/>
            <person name="Minet J."/>
            <person name="Kayal S."/>
            <person name="Cattoir V."/>
        </authorList>
    </citation>
    <scope>NUCLEOTIDE SEQUENCE [LARGE SCALE GENOMIC DNA]</scope>
    <source>
        <strain evidence="2 3">UR159</strain>
    </source>
</reference>
<keyword evidence="1" id="KW-0472">Membrane</keyword>
<proteinExistence type="predicted"/>
<dbReference type="RefSeq" id="WP_100678742.1">
    <property type="nucleotide sequence ID" value="NZ_NIPO01000003.1"/>
</dbReference>
<evidence type="ECO:0008006" key="4">
    <source>
        <dbReference type="Google" id="ProtNLM"/>
    </source>
</evidence>
<keyword evidence="1" id="KW-1133">Transmembrane helix</keyword>
<dbReference type="PANTHER" id="PTHR37309:SF1">
    <property type="entry name" value="SLR0284 PROTEIN"/>
    <property type="match status" value="1"/>
</dbReference>
<dbReference type="InterPro" id="IPR007165">
    <property type="entry name" value="Phage_holin_4_2"/>
</dbReference>
<organism evidence="2 3">
    <name type="scientific">Avrilella dinanensis</name>
    <dbReference type="NCBI Taxonomy" id="2008672"/>
    <lineage>
        <taxon>Bacteria</taxon>
        <taxon>Pseudomonadati</taxon>
        <taxon>Bacteroidota</taxon>
        <taxon>Flavobacteriia</taxon>
        <taxon>Flavobacteriales</taxon>
        <taxon>Flavobacteriaceae</taxon>
        <taxon>Avrilella</taxon>
    </lineage>
</organism>
<dbReference type="Pfam" id="PF04020">
    <property type="entry name" value="Phage_holin_4_2"/>
    <property type="match status" value="1"/>
</dbReference>
<dbReference type="EMBL" id="NIPO01000003">
    <property type="protein sequence ID" value="PJR03003.1"/>
    <property type="molecule type" value="Genomic_DNA"/>
</dbReference>
<feature type="transmembrane region" description="Helical" evidence="1">
    <location>
        <begin position="28"/>
        <end position="46"/>
    </location>
</feature>
<accession>A0A2M9R2N5</accession>
<gene>
    <name evidence="2" type="ORF">CDL10_11085</name>
</gene>
<name>A0A2M9R2N5_9FLAO</name>